<proteinExistence type="predicted"/>
<name>A0A8H6X8Y1_9AGAR</name>
<dbReference type="EMBL" id="JACAZI010000023">
    <property type="protein sequence ID" value="KAF7336277.1"/>
    <property type="molecule type" value="Genomic_DNA"/>
</dbReference>
<reference evidence="1" key="1">
    <citation type="submission" date="2020-05" db="EMBL/GenBank/DDBJ databases">
        <title>Mycena genomes resolve the evolution of fungal bioluminescence.</title>
        <authorList>
            <person name="Tsai I.J."/>
        </authorList>
    </citation>
    <scope>NUCLEOTIDE SEQUENCE</scope>
    <source>
        <strain evidence="1">CCC161011</strain>
    </source>
</reference>
<keyword evidence="2" id="KW-1185">Reference proteome</keyword>
<gene>
    <name evidence="1" type="ORF">MVEN_02176000</name>
</gene>
<dbReference type="Proteomes" id="UP000620124">
    <property type="component" value="Unassembled WGS sequence"/>
</dbReference>
<organism evidence="1 2">
    <name type="scientific">Mycena venus</name>
    <dbReference type="NCBI Taxonomy" id="2733690"/>
    <lineage>
        <taxon>Eukaryota</taxon>
        <taxon>Fungi</taxon>
        <taxon>Dikarya</taxon>
        <taxon>Basidiomycota</taxon>
        <taxon>Agaricomycotina</taxon>
        <taxon>Agaricomycetes</taxon>
        <taxon>Agaricomycetidae</taxon>
        <taxon>Agaricales</taxon>
        <taxon>Marasmiineae</taxon>
        <taxon>Mycenaceae</taxon>
        <taxon>Mycena</taxon>
    </lineage>
</organism>
<protein>
    <submittedName>
        <fullName evidence="1">Uncharacterized protein</fullName>
    </submittedName>
</protein>
<sequence length="147" mass="16423">MRSVPSRILIVAVLRHFRFRQRPLRRACISHPIVRLPFAVARSSVPTPARATDRDLYLDADGMTWQRTVAVSSSDHEEKGRKGQSWHRAGGAEAWRLDVRRVGGWARWDTRALVSALGHVPFSDDDARALSPARFTSPSIGARSAVD</sequence>
<dbReference type="AlphaFoldDB" id="A0A8H6X8Y1"/>
<comment type="caution">
    <text evidence="1">The sequence shown here is derived from an EMBL/GenBank/DDBJ whole genome shotgun (WGS) entry which is preliminary data.</text>
</comment>
<evidence type="ECO:0000313" key="1">
    <source>
        <dbReference type="EMBL" id="KAF7336277.1"/>
    </source>
</evidence>
<accession>A0A8H6X8Y1</accession>
<evidence type="ECO:0000313" key="2">
    <source>
        <dbReference type="Proteomes" id="UP000620124"/>
    </source>
</evidence>